<feature type="domain" description="HNH nuclease" evidence="1">
    <location>
        <begin position="231"/>
        <end position="285"/>
    </location>
</feature>
<keyword evidence="2" id="KW-0255">Endonuclease</keyword>
<protein>
    <submittedName>
        <fullName evidence="2">HNH endonuclease</fullName>
    </submittedName>
</protein>
<gene>
    <name evidence="2" type="ORF">ACE5LO_01760</name>
</gene>
<comment type="caution">
    <text evidence="2">The sequence shown here is derived from an EMBL/GenBank/DDBJ whole genome shotgun (WGS) entry which is preliminary data.</text>
</comment>
<keyword evidence="3" id="KW-1185">Reference proteome</keyword>
<dbReference type="GO" id="GO:0004519">
    <property type="term" value="F:endonuclease activity"/>
    <property type="evidence" value="ECO:0007669"/>
    <property type="project" value="UniProtKB-KW"/>
</dbReference>
<dbReference type="SMART" id="SM00507">
    <property type="entry name" value="HNHc"/>
    <property type="match status" value="1"/>
</dbReference>
<keyword evidence="2" id="KW-0540">Nuclease</keyword>
<accession>A0ABV5BUZ5</accession>
<evidence type="ECO:0000313" key="3">
    <source>
        <dbReference type="Proteomes" id="UP001580430"/>
    </source>
</evidence>
<name>A0ABV5BUZ5_9BACL</name>
<dbReference type="InterPro" id="IPR003615">
    <property type="entry name" value="HNH_nuc"/>
</dbReference>
<proteinExistence type="predicted"/>
<reference evidence="2 3" key="1">
    <citation type="submission" date="2024-09" db="EMBL/GenBank/DDBJ databases">
        <title>Paenibacillus zeirhizospherea sp. nov., isolated from surface of the maize (Zea mays) roots in a horticulture field, Hungary.</title>
        <authorList>
            <person name="Marton D."/>
            <person name="Farkas M."/>
            <person name="Bedics A."/>
            <person name="Toth E."/>
            <person name="Tancsics A."/>
            <person name="Boka K."/>
            <person name="Marati G."/>
            <person name="Kriszt B."/>
            <person name="Cserhati M."/>
        </authorList>
    </citation>
    <scope>NUCLEOTIDE SEQUENCE [LARGE SCALE GENOMIC DNA]</scope>
    <source>
        <strain evidence="2 3">JCM 18446</strain>
    </source>
</reference>
<dbReference type="EMBL" id="JBHIRY010000001">
    <property type="protein sequence ID" value="MFB5759111.1"/>
    <property type="molecule type" value="Genomic_DNA"/>
</dbReference>
<dbReference type="CDD" id="cd00085">
    <property type="entry name" value="HNHc"/>
    <property type="match status" value="1"/>
</dbReference>
<evidence type="ECO:0000259" key="1">
    <source>
        <dbReference type="SMART" id="SM00507"/>
    </source>
</evidence>
<dbReference type="Proteomes" id="UP001580430">
    <property type="component" value="Unassembled WGS sequence"/>
</dbReference>
<keyword evidence="2" id="KW-0378">Hydrolase</keyword>
<dbReference type="RefSeq" id="WP_375518363.1">
    <property type="nucleotide sequence ID" value="NZ_JBHIRY010000001.1"/>
</dbReference>
<organism evidence="2 3">
    <name type="scientific">Paenibacillus medicaginis</name>
    <dbReference type="NCBI Taxonomy" id="1470560"/>
    <lineage>
        <taxon>Bacteria</taxon>
        <taxon>Bacillati</taxon>
        <taxon>Bacillota</taxon>
        <taxon>Bacilli</taxon>
        <taxon>Bacillales</taxon>
        <taxon>Paenibacillaceae</taxon>
        <taxon>Paenibacillus</taxon>
    </lineage>
</organism>
<sequence length="310" mass="36496">MRKFTFEEVYQAFISKDCKLISTEYIDIKLPLEFICKCGKRTTASFDNFKRNKYCSDCGIIKQVKSQRHTFGYIANYFEEKNCKLLSTTYVNNKQKLDYICCCGNKSSIAFNDFQSGKRCWQCKGKRSNKDRVLTLEYVSNYFKEQNCILLSDSYDNAREPLEYICGCGTISKIAFYKFQSGQRCFNCKSKKISIKLVGHYAPRGKDSPSWNPDLTDEERKIKRNYPEYRKWTKAVLMRDNYTCQHCLKRGNGNLNAHHLDGYNWCKEKRVDIDNGITLCDKCHKGFHDTFGWKDNTKEQWVEYNQLVIK</sequence>
<evidence type="ECO:0000313" key="2">
    <source>
        <dbReference type="EMBL" id="MFB5759111.1"/>
    </source>
</evidence>